<reference evidence="1" key="2">
    <citation type="journal article" date="2015" name="Data Brief">
        <title>Shoot transcriptome of the giant reed, Arundo donax.</title>
        <authorList>
            <person name="Barrero R.A."/>
            <person name="Guerrero F.D."/>
            <person name="Moolhuijzen P."/>
            <person name="Goolsby J.A."/>
            <person name="Tidwell J."/>
            <person name="Bellgard S.E."/>
            <person name="Bellgard M.I."/>
        </authorList>
    </citation>
    <scope>NUCLEOTIDE SEQUENCE</scope>
    <source>
        <tissue evidence="1">Shoot tissue taken approximately 20 cm above the soil surface</tissue>
    </source>
</reference>
<organism evidence="1">
    <name type="scientific">Arundo donax</name>
    <name type="common">Giant reed</name>
    <name type="synonym">Donax arundinaceus</name>
    <dbReference type="NCBI Taxonomy" id="35708"/>
    <lineage>
        <taxon>Eukaryota</taxon>
        <taxon>Viridiplantae</taxon>
        <taxon>Streptophyta</taxon>
        <taxon>Embryophyta</taxon>
        <taxon>Tracheophyta</taxon>
        <taxon>Spermatophyta</taxon>
        <taxon>Magnoliopsida</taxon>
        <taxon>Liliopsida</taxon>
        <taxon>Poales</taxon>
        <taxon>Poaceae</taxon>
        <taxon>PACMAD clade</taxon>
        <taxon>Arundinoideae</taxon>
        <taxon>Arundineae</taxon>
        <taxon>Arundo</taxon>
    </lineage>
</organism>
<accession>A0A0A9E575</accession>
<name>A0A0A9E575_ARUDO</name>
<reference evidence="1" key="1">
    <citation type="submission" date="2014-09" db="EMBL/GenBank/DDBJ databases">
        <authorList>
            <person name="Magalhaes I.L.F."/>
            <person name="Oliveira U."/>
            <person name="Santos F.R."/>
            <person name="Vidigal T.H.D.A."/>
            <person name="Brescovit A.D."/>
            <person name="Santos A.J."/>
        </authorList>
    </citation>
    <scope>NUCLEOTIDE SEQUENCE</scope>
    <source>
        <tissue evidence="1">Shoot tissue taken approximately 20 cm above the soil surface</tissue>
    </source>
</reference>
<dbReference type="EMBL" id="GBRH01206803">
    <property type="protein sequence ID" value="JAD91092.1"/>
    <property type="molecule type" value="Transcribed_RNA"/>
</dbReference>
<evidence type="ECO:0000313" key="1">
    <source>
        <dbReference type="EMBL" id="JAD91092.1"/>
    </source>
</evidence>
<sequence length="45" mass="5033">MQFVLGDRSLTCFVGYRVQIDQKGRKIVCSTELPCPTLSPAPVYD</sequence>
<protein>
    <submittedName>
        <fullName evidence="1">Uncharacterized protein</fullName>
    </submittedName>
</protein>
<proteinExistence type="predicted"/>
<dbReference type="AlphaFoldDB" id="A0A0A9E575"/>